<gene>
    <name evidence="1" type="ORF">BOTBODRAFT_84360</name>
</gene>
<dbReference type="InParanoid" id="A0A067M8B6"/>
<reference evidence="2" key="1">
    <citation type="journal article" date="2014" name="Proc. Natl. Acad. Sci. U.S.A.">
        <title>Extensive sampling of basidiomycete genomes demonstrates inadequacy of the white-rot/brown-rot paradigm for wood decay fungi.</title>
        <authorList>
            <person name="Riley R."/>
            <person name="Salamov A.A."/>
            <person name="Brown D.W."/>
            <person name="Nagy L.G."/>
            <person name="Floudas D."/>
            <person name="Held B.W."/>
            <person name="Levasseur A."/>
            <person name="Lombard V."/>
            <person name="Morin E."/>
            <person name="Otillar R."/>
            <person name="Lindquist E.A."/>
            <person name="Sun H."/>
            <person name="LaButti K.M."/>
            <person name="Schmutz J."/>
            <person name="Jabbour D."/>
            <person name="Luo H."/>
            <person name="Baker S.E."/>
            <person name="Pisabarro A.G."/>
            <person name="Walton J.D."/>
            <person name="Blanchette R.A."/>
            <person name="Henrissat B."/>
            <person name="Martin F."/>
            <person name="Cullen D."/>
            <person name="Hibbett D.S."/>
            <person name="Grigoriev I.V."/>
        </authorList>
    </citation>
    <scope>NUCLEOTIDE SEQUENCE [LARGE SCALE GENOMIC DNA]</scope>
    <source>
        <strain evidence="2">FD-172 SS1</strain>
    </source>
</reference>
<dbReference type="EMBL" id="KL198062">
    <property type="protein sequence ID" value="KDQ10940.1"/>
    <property type="molecule type" value="Genomic_DNA"/>
</dbReference>
<proteinExistence type="predicted"/>
<feature type="non-terminal residue" evidence="1">
    <location>
        <position position="1"/>
    </location>
</feature>
<dbReference type="Proteomes" id="UP000027195">
    <property type="component" value="Unassembled WGS sequence"/>
</dbReference>
<evidence type="ECO:0000313" key="2">
    <source>
        <dbReference type="Proteomes" id="UP000027195"/>
    </source>
</evidence>
<dbReference type="STRING" id="930990.A0A067M8B6"/>
<organism evidence="1 2">
    <name type="scientific">Botryobasidium botryosum (strain FD-172 SS1)</name>
    <dbReference type="NCBI Taxonomy" id="930990"/>
    <lineage>
        <taxon>Eukaryota</taxon>
        <taxon>Fungi</taxon>
        <taxon>Dikarya</taxon>
        <taxon>Basidiomycota</taxon>
        <taxon>Agaricomycotina</taxon>
        <taxon>Agaricomycetes</taxon>
        <taxon>Cantharellales</taxon>
        <taxon>Botryobasidiaceae</taxon>
        <taxon>Botryobasidium</taxon>
    </lineage>
</organism>
<protein>
    <submittedName>
        <fullName evidence="1">Uncharacterized protein</fullName>
    </submittedName>
</protein>
<name>A0A067M8B6_BOTB1</name>
<dbReference type="HOGENOM" id="CLU_197758_0_0_1"/>
<dbReference type="AlphaFoldDB" id="A0A067M8B6"/>
<feature type="non-terminal residue" evidence="1">
    <location>
        <position position="60"/>
    </location>
</feature>
<accession>A0A067M8B6</accession>
<keyword evidence="2" id="KW-1185">Reference proteome</keyword>
<dbReference type="OrthoDB" id="6613063at2759"/>
<evidence type="ECO:0000313" key="1">
    <source>
        <dbReference type="EMBL" id="KDQ10940.1"/>
    </source>
</evidence>
<sequence>LLHVADDNEKSGSVWCYWAFAMERFCGSLLPAIKSRKHPFSSLDHRARDVVQLRKLRLIY</sequence>